<gene>
    <name evidence="3" type="ORF">HYH02_012856</name>
</gene>
<feature type="region of interest" description="Disordered" evidence="1">
    <location>
        <begin position="803"/>
        <end position="830"/>
    </location>
</feature>
<feature type="compositionally biased region" description="Gly residues" evidence="1">
    <location>
        <begin position="812"/>
        <end position="830"/>
    </location>
</feature>
<feature type="domain" description="Protein SirB1 N-terminal" evidence="2">
    <location>
        <begin position="322"/>
        <end position="450"/>
    </location>
</feature>
<feature type="region of interest" description="Disordered" evidence="1">
    <location>
        <begin position="47"/>
        <end position="84"/>
    </location>
</feature>
<dbReference type="InterPro" id="IPR032698">
    <property type="entry name" value="SirB1_N"/>
</dbReference>
<keyword evidence="4" id="KW-1185">Reference proteome</keyword>
<name>A0A835SWD9_9CHLO</name>
<sequence>MQARCTTTTTTTTAVTTPSAPPPRGAATSPSCCAAVNTKMTTAAAAAAPCSALSTRPFGSGPGARRSRAVRYPQSRLPSPGFGCNPGVGRWRGRLLAPSPLSAAAAAAAGPSGPDGPGRSSPSGGDAGSSNQVASSSSSSSVWPSPFATAPALSFGAPPIGYPRGPARPAGAGGGTPGDGLALGGGGSSASGAVTSRACEHLLFDFNTRYMTAASKNLLLASLSPDDATRTGGGGGGGGLGGGALAALLGPLGGGGGGGLGGALGGGGGGGLAAMRAFFDLQVELEAAAAAASGGGGGGGPGLNLVKAAALVALDPNVQGTLDRVESIAAMVGRHLRPGAGPEQVVHTINSVLFDFYRFGPARERYYHPEASSLARLLQYKTGSPTLLGILYIAVAERVGLRVAAVSLPSHFLVRPLDLGSEQQPLFIDPYGGGRLLDVPGVAALLHAHLHLPPPQELAAEGAALAALAAAGSAGGSSAAAPGSAAPPGRAAGAAVGAGAGAGAGAATPAAAAAAGAAGGSSMDWYFGRRAADEDEEGEEGDDGAASGATTDYEAAAPSDEEDDDGVVPMYEPGAAAVAAAAAAAAAAAGSPGPSSGPSSGSGSGSSLAGCWFAPYLAPVGKVEVLLRLLRGLREVYYVPLVRRQIRGGGEERRQWQAQQALSVLRLLRLVAPGDEAHVTAEALCLVAAGRPRSEARELLRGFLAQHPEAQGAVQTLFLLEAEDEALGRIAAMEAAAREKAEREAAAARSLKSRLAGLRGSRPPGFNPRDPHSVMSDPAFFSRMYGRLWDDNWWISAMLDQREDAEDDKKGGGGAGDGKKGGGGSSGGKK</sequence>
<feature type="region of interest" description="Disordered" evidence="1">
    <location>
        <begin position="106"/>
        <end position="142"/>
    </location>
</feature>
<dbReference type="PANTHER" id="PTHR31350:SF29">
    <property type="entry name" value="PROTEIN SIRB1 N-TERMINAL DOMAIN-CONTAINING PROTEIN"/>
    <property type="match status" value="1"/>
</dbReference>
<accession>A0A835SWD9</accession>
<dbReference type="AlphaFoldDB" id="A0A835SWD9"/>
<feature type="compositionally biased region" description="Gly residues" evidence="1">
    <location>
        <begin position="171"/>
        <end position="187"/>
    </location>
</feature>
<dbReference type="EMBL" id="JAEHOD010000065">
    <property type="protein sequence ID" value="KAG2432722.1"/>
    <property type="molecule type" value="Genomic_DNA"/>
</dbReference>
<evidence type="ECO:0000259" key="2">
    <source>
        <dbReference type="Pfam" id="PF13369"/>
    </source>
</evidence>
<comment type="caution">
    <text evidence="3">The sequence shown here is derived from an EMBL/GenBank/DDBJ whole genome shotgun (WGS) entry which is preliminary data.</text>
</comment>
<evidence type="ECO:0000256" key="1">
    <source>
        <dbReference type="SAM" id="MobiDB-lite"/>
    </source>
</evidence>
<dbReference type="OrthoDB" id="28868at2759"/>
<proteinExistence type="predicted"/>
<feature type="compositionally biased region" description="Low complexity" evidence="1">
    <location>
        <begin position="1"/>
        <end position="17"/>
    </location>
</feature>
<dbReference type="PANTHER" id="PTHR31350">
    <property type="entry name" value="SI:DKEY-261L7.2"/>
    <property type="match status" value="1"/>
</dbReference>
<feature type="region of interest" description="Disordered" evidence="1">
    <location>
        <begin position="1"/>
        <end position="29"/>
    </location>
</feature>
<protein>
    <recommendedName>
        <fullName evidence="2">Protein SirB1 N-terminal domain-containing protein</fullName>
    </recommendedName>
</protein>
<feature type="compositionally biased region" description="Low complexity" evidence="1">
    <location>
        <begin position="160"/>
        <end position="170"/>
    </location>
</feature>
<feature type="region of interest" description="Disordered" evidence="1">
    <location>
        <begin position="752"/>
        <end position="771"/>
    </location>
</feature>
<evidence type="ECO:0000313" key="4">
    <source>
        <dbReference type="Proteomes" id="UP000613740"/>
    </source>
</evidence>
<dbReference type="Pfam" id="PF13369">
    <property type="entry name" value="Transglut_core2"/>
    <property type="match status" value="1"/>
</dbReference>
<evidence type="ECO:0000313" key="3">
    <source>
        <dbReference type="EMBL" id="KAG2432722.1"/>
    </source>
</evidence>
<feature type="compositionally biased region" description="Low complexity" evidence="1">
    <location>
        <begin position="752"/>
        <end position="762"/>
    </location>
</feature>
<reference evidence="3" key="1">
    <citation type="journal article" date="2020" name="bioRxiv">
        <title>Comparative genomics of Chlamydomonas.</title>
        <authorList>
            <person name="Craig R.J."/>
            <person name="Hasan A.R."/>
            <person name="Ness R.W."/>
            <person name="Keightley P.D."/>
        </authorList>
    </citation>
    <scope>NUCLEOTIDE SEQUENCE</scope>
    <source>
        <strain evidence="3">CCAP 11/173</strain>
    </source>
</reference>
<feature type="region of interest" description="Disordered" evidence="1">
    <location>
        <begin position="160"/>
        <end position="187"/>
    </location>
</feature>
<dbReference type="Proteomes" id="UP000613740">
    <property type="component" value="Unassembled WGS sequence"/>
</dbReference>
<organism evidence="3 4">
    <name type="scientific">Chlamydomonas schloesseri</name>
    <dbReference type="NCBI Taxonomy" id="2026947"/>
    <lineage>
        <taxon>Eukaryota</taxon>
        <taxon>Viridiplantae</taxon>
        <taxon>Chlorophyta</taxon>
        <taxon>core chlorophytes</taxon>
        <taxon>Chlorophyceae</taxon>
        <taxon>CS clade</taxon>
        <taxon>Chlamydomonadales</taxon>
        <taxon>Chlamydomonadaceae</taxon>
        <taxon>Chlamydomonas</taxon>
    </lineage>
</organism>